<dbReference type="PROSITE" id="PS50600">
    <property type="entry name" value="ULP_PROTEASE"/>
    <property type="match status" value="1"/>
</dbReference>
<evidence type="ECO:0000259" key="5">
    <source>
        <dbReference type="PROSITE" id="PS50600"/>
    </source>
</evidence>
<dbReference type="GO" id="GO:0019783">
    <property type="term" value="F:ubiquitin-like protein peptidase activity"/>
    <property type="evidence" value="ECO:0007669"/>
    <property type="project" value="UniProtKB-ARBA"/>
</dbReference>
<feature type="compositionally biased region" description="Basic and acidic residues" evidence="4">
    <location>
        <begin position="314"/>
        <end position="323"/>
    </location>
</feature>
<dbReference type="InterPro" id="IPR038765">
    <property type="entry name" value="Papain-like_cys_pep_sf"/>
</dbReference>
<dbReference type="InterPro" id="IPR003653">
    <property type="entry name" value="Peptidase_C48_C"/>
</dbReference>
<dbReference type="GO" id="GO:0006508">
    <property type="term" value="P:proteolysis"/>
    <property type="evidence" value="ECO:0007669"/>
    <property type="project" value="UniProtKB-KW"/>
</dbReference>
<keyword evidence="7" id="KW-1185">Reference proteome</keyword>
<dbReference type="STRING" id="240176.A8P952"/>
<dbReference type="Pfam" id="PF18758">
    <property type="entry name" value="KDZ"/>
    <property type="match status" value="1"/>
</dbReference>
<evidence type="ECO:0000256" key="1">
    <source>
        <dbReference type="ARBA" id="ARBA00005234"/>
    </source>
</evidence>
<evidence type="ECO:0000313" key="7">
    <source>
        <dbReference type="Proteomes" id="UP000001861"/>
    </source>
</evidence>
<feature type="region of interest" description="Disordered" evidence="4">
    <location>
        <begin position="443"/>
        <end position="478"/>
    </location>
</feature>
<dbReference type="InterPro" id="IPR041320">
    <property type="entry name" value="CxC1"/>
</dbReference>
<feature type="compositionally biased region" description="Acidic residues" evidence="4">
    <location>
        <begin position="1032"/>
        <end position="1053"/>
    </location>
</feature>
<feature type="region of interest" description="Disordered" evidence="4">
    <location>
        <begin position="990"/>
        <end position="1065"/>
    </location>
</feature>
<dbReference type="RefSeq" id="XP_001839698.1">
    <property type="nucleotide sequence ID" value="XM_001839646.1"/>
</dbReference>
<dbReference type="PANTHER" id="PTHR33096">
    <property type="entry name" value="CXC2 DOMAIN-CONTAINING PROTEIN"/>
    <property type="match status" value="1"/>
</dbReference>
<dbReference type="InParanoid" id="A8P952"/>
<proteinExistence type="inferred from homology"/>
<dbReference type="EMBL" id="AACS02000011">
    <property type="protein sequence ID" value="EAU82094.1"/>
    <property type="molecule type" value="Genomic_DNA"/>
</dbReference>
<name>A8P952_COPC7</name>
<evidence type="ECO:0000256" key="4">
    <source>
        <dbReference type="SAM" id="MobiDB-lite"/>
    </source>
</evidence>
<dbReference type="SUPFAM" id="SSF54001">
    <property type="entry name" value="Cysteine proteinases"/>
    <property type="match status" value="1"/>
</dbReference>
<dbReference type="OMA" id="PAGRCTI"/>
<organism evidence="6 7">
    <name type="scientific">Coprinopsis cinerea (strain Okayama-7 / 130 / ATCC MYA-4618 / FGSC 9003)</name>
    <name type="common">Inky cap fungus</name>
    <name type="synonym">Hormographiella aspergillata</name>
    <dbReference type="NCBI Taxonomy" id="240176"/>
    <lineage>
        <taxon>Eukaryota</taxon>
        <taxon>Fungi</taxon>
        <taxon>Dikarya</taxon>
        <taxon>Basidiomycota</taxon>
        <taxon>Agaricomycotina</taxon>
        <taxon>Agaricomycetes</taxon>
        <taxon>Agaricomycetidae</taxon>
        <taxon>Agaricales</taxon>
        <taxon>Agaricineae</taxon>
        <taxon>Psathyrellaceae</taxon>
        <taxon>Coprinopsis</taxon>
    </lineage>
</organism>
<feature type="region of interest" description="Disordered" evidence="4">
    <location>
        <begin position="1"/>
        <end position="31"/>
    </location>
</feature>
<dbReference type="GO" id="GO:0008234">
    <property type="term" value="F:cysteine-type peptidase activity"/>
    <property type="evidence" value="ECO:0007669"/>
    <property type="project" value="InterPro"/>
</dbReference>
<evidence type="ECO:0000256" key="3">
    <source>
        <dbReference type="ARBA" id="ARBA00022801"/>
    </source>
</evidence>
<evidence type="ECO:0000313" key="6">
    <source>
        <dbReference type="EMBL" id="EAU82094.1"/>
    </source>
</evidence>
<dbReference type="Pfam" id="PF18802">
    <property type="entry name" value="CxC1"/>
    <property type="match status" value="1"/>
</dbReference>
<dbReference type="PANTHER" id="PTHR33096:SF1">
    <property type="entry name" value="CXC1-LIKE CYSTEINE CLUSTER ASSOCIATED WITH KDZ TRANSPOSASES DOMAIN-CONTAINING PROTEIN"/>
    <property type="match status" value="1"/>
</dbReference>
<sequence>MDRGSKPPKKPRSSGSRLGNTYVSPIKKRVTVKERQKATSYAAEAQKNRLAAKFQSLLKASCPDNTLDDGTEAGGVLPMLPVNVITPTVDPAPETSTATSNGTDGPSSEKQATTRRKGPQTLQTILKREKENIRWKRNLPLLAEAYLTWSSGRKRVAKPPMVGKEGAIHLEQQTPCGGRCKGFKDKRILCLLFDRYEYITFTHCKCNPISKVLVSHGFFPSGPAQPHIAVDMDLLEYFECLFEASCIADTALAHSLNDFYQKRGYILTHPKNKTKIMNEPFRKSLGRARQWYSLMHRYIDNQVEAALAEAERQVRDRKADTHSEGAAAPSDVTDTASANVGDALPDVIPNPELTCVVHDDSANTSEATQGQCARFLRNLCPACFGGKHFGRTFEEGCDIHLAADANFSQRHLRSVGTCAPFFDRQHLIPKDEVDEMGAAIESVRASRPPKPRRPKVPDEAIDNCESTHKAGNGSNVKTNTDHFDDTGIAALICRHGIPVFITNVDTPGEQQKFALAMVKRLFSLLPPKATVVVLYDVGCVVHRSLELYDILPAAITSRLQWATSAMHAYAHQWSCQLAYNPRFLPGLALSDGEQVERYWSDGRKLIVLTRTSLGERRLYLLELQAAASAKVYRMELGAWMRRRLKTGIPSHEEEGRQALEGCSLSIPQLREQWKLQQEAQLSLRAHAPQRLKRELDAVLRIQSQLDLLDECIESARKELATGHGTATAATLATFEDMQGRFKQRADALYESLNVQDLFPELKGLNINFVRKLLLLRDLKINIRKRAVGNFFEWERLNQAAGGRHQTLGKSVGSLFPEHEPYLLHTGTKMHQQIRDTLSKRTPALTSAVRLFNRYCAELKAMYKKEWNLALPTPLSEDLTELRNDPTLMEDVWITVSEDGIPPWLGDASVRSGIRGMLRLDRAREERQRIGREADNMCRWFGLELQTLDEAILNPDNSLYVDILQERRLMHISLKHRWSTALVSDARYDSHVTSSKLGPPQNYIFMDPITPDGTADPPEPDVATTSPASAEGGDSDDEPEADVDPDPADEDTTGDPDVFARARDPDEAEVTLLETLSVKPTDEEGPTLQYPSAPPVRLIWADVSGAAYDVNILSDIDPPPAFHSTYDGTSGRALHLYGQPRPAYLFSRRELSMVRDPKMLTDEALNGLAALLFHNVLPNIASGHTSSACALFTSHDILMGTYPCSTIDLWRRTKATRFWEKAVWIMPVNRPEEQHWVCAVVYPLQRRVGLFDSLGNRAGWDDDVEKIITFTTRLAYVAGTHGYDTGICADGQEWLATPITTNPVQTNGVDCGVWVLAVITSLLRGYHIPQLTENQIPAFRRMLFQHMLRLPLVPE</sequence>
<dbReference type="GeneID" id="6016352"/>
<gene>
    <name evidence="6" type="ORF">CC1G_09553</name>
</gene>
<dbReference type="InterPro" id="IPR040521">
    <property type="entry name" value="KDZ"/>
</dbReference>
<reference evidence="6 7" key="1">
    <citation type="journal article" date="2010" name="Proc. Natl. Acad. Sci. U.S.A.">
        <title>Insights into evolution of multicellular fungi from the assembled chromosomes of the mushroom Coprinopsis cinerea (Coprinus cinereus).</title>
        <authorList>
            <person name="Stajich J.E."/>
            <person name="Wilke S.K."/>
            <person name="Ahren D."/>
            <person name="Au C.H."/>
            <person name="Birren B.W."/>
            <person name="Borodovsky M."/>
            <person name="Burns C."/>
            <person name="Canback B."/>
            <person name="Casselton L.A."/>
            <person name="Cheng C.K."/>
            <person name="Deng J."/>
            <person name="Dietrich F.S."/>
            <person name="Fargo D.C."/>
            <person name="Farman M.L."/>
            <person name="Gathman A.C."/>
            <person name="Goldberg J."/>
            <person name="Guigo R."/>
            <person name="Hoegger P.J."/>
            <person name="Hooker J.B."/>
            <person name="Huggins A."/>
            <person name="James T.Y."/>
            <person name="Kamada T."/>
            <person name="Kilaru S."/>
            <person name="Kodira C."/>
            <person name="Kues U."/>
            <person name="Kupfer D."/>
            <person name="Kwan H.S."/>
            <person name="Lomsadze A."/>
            <person name="Li W."/>
            <person name="Lilly W.W."/>
            <person name="Ma L.J."/>
            <person name="Mackey A.J."/>
            <person name="Manning G."/>
            <person name="Martin F."/>
            <person name="Muraguchi H."/>
            <person name="Natvig D.O."/>
            <person name="Palmerini H."/>
            <person name="Ramesh M.A."/>
            <person name="Rehmeyer C.J."/>
            <person name="Roe B.A."/>
            <person name="Shenoy N."/>
            <person name="Stanke M."/>
            <person name="Ter-Hovhannisyan V."/>
            <person name="Tunlid A."/>
            <person name="Velagapudi R."/>
            <person name="Vision T.J."/>
            <person name="Zeng Q."/>
            <person name="Zolan M.E."/>
            <person name="Pukkila P.J."/>
        </authorList>
    </citation>
    <scope>NUCLEOTIDE SEQUENCE [LARGE SCALE GENOMIC DNA]</scope>
    <source>
        <strain evidence="7">Okayama-7 / 130 / ATCC MYA-4618 / FGSC 9003</strain>
    </source>
</reference>
<comment type="similarity">
    <text evidence="1">Belongs to the peptidase C48 family.</text>
</comment>
<dbReference type="Proteomes" id="UP000001861">
    <property type="component" value="Unassembled WGS sequence"/>
</dbReference>
<feature type="domain" description="Ubiquitin-like protease family profile" evidence="5">
    <location>
        <begin position="1143"/>
        <end position="1321"/>
    </location>
</feature>
<feature type="region of interest" description="Disordered" evidence="4">
    <location>
        <begin position="85"/>
        <end position="120"/>
    </location>
</feature>
<evidence type="ECO:0000256" key="2">
    <source>
        <dbReference type="ARBA" id="ARBA00022670"/>
    </source>
</evidence>
<accession>A8P952</accession>
<feature type="compositionally biased region" description="Polar residues" evidence="4">
    <location>
        <begin position="94"/>
        <end position="111"/>
    </location>
</feature>
<comment type="caution">
    <text evidence="6">The sequence shown here is derived from an EMBL/GenBank/DDBJ whole genome shotgun (WGS) entry which is preliminary data.</text>
</comment>
<dbReference type="OrthoDB" id="3253684at2759"/>
<protein>
    <recommendedName>
        <fullName evidence="5">Ubiquitin-like protease family profile domain-containing protein</fullName>
    </recommendedName>
</protein>
<keyword evidence="2" id="KW-0645">Protease</keyword>
<feature type="compositionally biased region" description="Basic residues" evidence="4">
    <location>
        <begin position="1"/>
        <end position="12"/>
    </location>
</feature>
<keyword evidence="3" id="KW-0378">Hydrolase</keyword>
<feature type="region of interest" description="Disordered" evidence="4">
    <location>
        <begin position="314"/>
        <end position="335"/>
    </location>
</feature>
<dbReference type="Pfam" id="PF02902">
    <property type="entry name" value="Peptidase_C48"/>
    <property type="match status" value="1"/>
</dbReference>
<dbReference type="KEGG" id="cci:CC1G_09553"/>
<dbReference type="eggNOG" id="ENOG502S2AH">
    <property type="taxonomic scope" value="Eukaryota"/>
</dbReference>
<dbReference type="Gene3D" id="3.40.395.10">
    <property type="entry name" value="Adenoviral Proteinase, Chain A"/>
    <property type="match status" value="1"/>
</dbReference>
<dbReference type="VEuPathDB" id="FungiDB:CC1G_09553"/>